<evidence type="ECO:0000256" key="4">
    <source>
        <dbReference type="SAM" id="MobiDB-lite"/>
    </source>
</evidence>
<feature type="region of interest" description="Disordered" evidence="4">
    <location>
        <begin position="1"/>
        <end position="35"/>
    </location>
</feature>
<dbReference type="InterPro" id="IPR036910">
    <property type="entry name" value="HMG_box_dom_sf"/>
</dbReference>
<keyword evidence="1 3" id="KW-0238">DNA-binding</keyword>
<dbReference type="CDD" id="cd01389">
    <property type="entry name" value="HMG-box_ROX1-like"/>
    <property type="match status" value="1"/>
</dbReference>
<dbReference type="GO" id="GO:0001228">
    <property type="term" value="F:DNA-binding transcription activator activity, RNA polymerase II-specific"/>
    <property type="evidence" value="ECO:0007669"/>
    <property type="project" value="TreeGrafter"/>
</dbReference>
<evidence type="ECO:0000256" key="2">
    <source>
        <dbReference type="ARBA" id="ARBA00023163"/>
    </source>
</evidence>
<sequence length="236" mass="27431">MDPKSSRPTADDGLAALFRGQTNGPTEPDTIEEPRPVPDFLPSMVIADGQFLAVVLQSREDQVSRKELVEWTYIYRRYQVITQQPAMIIHRLYSRLHYVLPASSWKKADKTQFELISMMETQDMTQPAQPAARIPRPRNQFMLYRQWISDKLRAENDGMTAGTISQVVANMWRSEKRHVKDHFKRLSIEEERRHAAKYPGYRYDGGKDKVPHYPYHLQDVQHDPMTTASRLINAGF</sequence>
<name>A0AAJ0BHJ4_9PEZI</name>
<protein>
    <recommendedName>
        <fullName evidence="5">HMG box domain-containing protein</fullName>
    </recommendedName>
</protein>
<feature type="domain" description="HMG box" evidence="5">
    <location>
        <begin position="134"/>
        <end position="202"/>
    </location>
</feature>
<dbReference type="AlphaFoldDB" id="A0AAJ0BHJ4"/>
<dbReference type="InterPro" id="IPR009071">
    <property type="entry name" value="HMG_box_dom"/>
</dbReference>
<dbReference type="Proteomes" id="UP001239445">
    <property type="component" value="Unassembled WGS sequence"/>
</dbReference>
<organism evidence="6 7">
    <name type="scientific">Echria macrotheca</name>
    <dbReference type="NCBI Taxonomy" id="438768"/>
    <lineage>
        <taxon>Eukaryota</taxon>
        <taxon>Fungi</taxon>
        <taxon>Dikarya</taxon>
        <taxon>Ascomycota</taxon>
        <taxon>Pezizomycotina</taxon>
        <taxon>Sordariomycetes</taxon>
        <taxon>Sordariomycetidae</taxon>
        <taxon>Sordariales</taxon>
        <taxon>Schizotheciaceae</taxon>
        <taxon>Echria</taxon>
    </lineage>
</organism>
<dbReference type="GO" id="GO:0005634">
    <property type="term" value="C:nucleus"/>
    <property type="evidence" value="ECO:0007669"/>
    <property type="project" value="UniProtKB-UniRule"/>
</dbReference>
<keyword evidence="3" id="KW-0539">Nucleus</keyword>
<evidence type="ECO:0000256" key="3">
    <source>
        <dbReference type="PROSITE-ProRule" id="PRU00267"/>
    </source>
</evidence>
<evidence type="ECO:0000313" key="7">
    <source>
        <dbReference type="Proteomes" id="UP001239445"/>
    </source>
</evidence>
<dbReference type="EMBL" id="MU839829">
    <property type="protein sequence ID" value="KAK1758390.1"/>
    <property type="molecule type" value="Genomic_DNA"/>
</dbReference>
<dbReference type="GO" id="GO:0030154">
    <property type="term" value="P:cell differentiation"/>
    <property type="evidence" value="ECO:0007669"/>
    <property type="project" value="TreeGrafter"/>
</dbReference>
<dbReference type="SUPFAM" id="SSF47095">
    <property type="entry name" value="HMG-box"/>
    <property type="match status" value="1"/>
</dbReference>
<dbReference type="Pfam" id="PF00505">
    <property type="entry name" value="HMG_box"/>
    <property type="match status" value="1"/>
</dbReference>
<dbReference type="PROSITE" id="PS50118">
    <property type="entry name" value="HMG_BOX_2"/>
    <property type="match status" value="1"/>
</dbReference>
<dbReference type="PANTHER" id="PTHR10270:SF161">
    <property type="entry name" value="SEX-DETERMINING REGION Y PROTEIN"/>
    <property type="match status" value="1"/>
</dbReference>
<dbReference type="Gene3D" id="1.10.30.10">
    <property type="entry name" value="High mobility group box domain"/>
    <property type="match status" value="1"/>
</dbReference>
<dbReference type="SMART" id="SM00398">
    <property type="entry name" value="HMG"/>
    <property type="match status" value="1"/>
</dbReference>
<keyword evidence="2" id="KW-0804">Transcription</keyword>
<dbReference type="PANTHER" id="PTHR10270">
    <property type="entry name" value="SOX TRANSCRIPTION FACTOR"/>
    <property type="match status" value="1"/>
</dbReference>
<evidence type="ECO:0000259" key="5">
    <source>
        <dbReference type="PROSITE" id="PS50118"/>
    </source>
</evidence>
<feature type="DNA-binding region" description="HMG box" evidence="3">
    <location>
        <begin position="134"/>
        <end position="202"/>
    </location>
</feature>
<reference evidence="6" key="1">
    <citation type="submission" date="2023-06" db="EMBL/GenBank/DDBJ databases">
        <title>Genome-scale phylogeny and comparative genomics of the fungal order Sordariales.</title>
        <authorList>
            <consortium name="Lawrence Berkeley National Laboratory"/>
            <person name="Hensen N."/>
            <person name="Bonometti L."/>
            <person name="Westerberg I."/>
            <person name="Brannstrom I.O."/>
            <person name="Guillou S."/>
            <person name="Cros-Aarteil S."/>
            <person name="Calhoun S."/>
            <person name="Haridas S."/>
            <person name="Kuo A."/>
            <person name="Mondo S."/>
            <person name="Pangilinan J."/>
            <person name="Riley R."/>
            <person name="Labutti K."/>
            <person name="Andreopoulos B."/>
            <person name="Lipzen A."/>
            <person name="Chen C."/>
            <person name="Yanf M."/>
            <person name="Daum C."/>
            <person name="Ng V."/>
            <person name="Clum A."/>
            <person name="Steindorff A."/>
            <person name="Ohm R."/>
            <person name="Martin F."/>
            <person name="Silar P."/>
            <person name="Natvig D."/>
            <person name="Lalanne C."/>
            <person name="Gautier V."/>
            <person name="Ament-Velasquez S.L."/>
            <person name="Kruys A."/>
            <person name="Hutchinson M.I."/>
            <person name="Powell A.J."/>
            <person name="Barry K."/>
            <person name="Miller A.N."/>
            <person name="Grigoriev I.V."/>
            <person name="Debuchy R."/>
            <person name="Gladieux P."/>
            <person name="Thoren M.H."/>
            <person name="Johannesson H."/>
        </authorList>
    </citation>
    <scope>NUCLEOTIDE SEQUENCE</scope>
    <source>
        <strain evidence="6">PSN4</strain>
    </source>
</reference>
<keyword evidence="7" id="KW-1185">Reference proteome</keyword>
<dbReference type="GO" id="GO:0000122">
    <property type="term" value="P:negative regulation of transcription by RNA polymerase II"/>
    <property type="evidence" value="ECO:0007669"/>
    <property type="project" value="TreeGrafter"/>
</dbReference>
<evidence type="ECO:0000313" key="6">
    <source>
        <dbReference type="EMBL" id="KAK1758390.1"/>
    </source>
</evidence>
<evidence type="ECO:0000256" key="1">
    <source>
        <dbReference type="ARBA" id="ARBA00023125"/>
    </source>
</evidence>
<comment type="caution">
    <text evidence="6">The sequence shown here is derived from an EMBL/GenBank/DDBJ whole genome shotgun (WGS) entry which is preliminary data.</text>
</comment>
<dbReference type="InterPro" id="IPR050140">
    <property type="entry name" value="SRY-related_HMG-box_TF-like"/>
</dbReference>
<proteinExistence type="predicted"/>
<gene>
    <name evidence="6" type="ORF">QBC47DRAFT_458527</name>
</gene>
<dbReference type="GO" id="GO:0000978">
    <property type="term" value="F:RNA polymerase II cis-regulatory region sequence-specific DNA binding"/>
    <property type="evidence" value="ECO:0007669"/>
    <property type="project" value="TreeGrafter"/>
</dbReference>
<accession>A0AAJ0BHJ4</accession>